<reference evidence="2" key="1">
    <citation type="submission" date="2016-03" db="EMBL/GenBank/DDBJ databases">
        <title>Updated assembly of Pseudogymnoascus destructans, the fungus causing white-nose syndrome of bats.</title>
        <authorList>
            <person name="Palmer J.M."/>
            <person name="Drees K.P."/>
            <person name="Foster J.T."/>
            <person name="Lindner D.L."/>
        </authorList>
    </citation>
    <scope>NUCLEOTIDE SEQUENCE [LARGE SCALE GENOMIC DNA]</scope>
    <source>
        <strain evidence="2">20631-21</strain>
    </source>
</reference>
<dbReference type="RefSeq" id="XP_024327555.1">
    <property type="nucleotide sequence ID" value="XM_024464782.1"/>
</dbReference>
<sequence>MVSSRPPTWRRIQNIPAHFTEARLKSCFHSDDKKCIQIKSLVPDVSNYDGDGTLTATMLFSPQELREPREPRAEEYDDFDMDKDFIGFTPLNNPGKDVCAEDRPLILIGHSLGAIIIKQHRSRLLVRTLIFFVAPHNGLEVTALETLVKGRPTQTLISELKRESPSITAVPTRGQGHGNPHWERHGEAKVMVERSSAQLNFEPEKRARKSTATRRRSRGCGGAGGPSSQLPAPQYHLPAPTAPPQQTGAQVVELEALATKIVAEEASAVKPDPGVRGGKNTTEYRWDYEGGDHLICDICYDEFPKSEEHFQCSICRDGNYNICRDCDTPCLGGHDMTLRCQRIMRTTTKKRTRPALD</sequence>
<dbReference type="EMBL" id="KV441387">
    <property type="protein sequence ID" value="OAF62283.1"/>
    <property type="molecule type" value="Genomic_DNA"/>
</dbReference>
<protein>
    <submittedName>
        <fullName evidence="2">Uncharacterized protein</fullName>
    </submittedName>
</protein>
<organism evidence="2">
    <name type="scientific">Pseudogymnoascus destructans</name>
    <dbReference type="NCBI Taxonomy" id="655981"/>
    <lineage>
        <taxon>Eukaryota</taxon>
        <taxon>Fungi</taxon>
        <taxon>Dikarya</taxon>
        <taxon>Ascomycota</taxon>
        <taxon>Pezizomycotina</taxon>
        <taxon>Leotiomycetes</taxon>
        <taxon>Thelebolales</taxon>
        <taxon>Thelebolaceae</taxon>
        <taxon>Pseudogymnoascus</taxon>
    </lineage>
</organism>
<dbReference type="Proteomes" id="UP000077154">
    <property type="component" value="Unassembled WGS sequence"/>
</dbReference>
<feature type="compositionally biased region" description="Basic residues" evidence="1">
    <location>
        <begin position="206"/>
        <end position="218"/>
    </location>
</feature>
<feature type="region of interest" description="Disordered" evidence="1">
    <location>
        <begin position="194"/>
        <end position="247"/>
    </location>
</feature>
<accession>A0A177ALW8</accession>
<name>A0A177ALW8_9PEZI</name>
<dbReference type="VEuPathDB" id="FungiDB:GMDG_00417"/>
<proteinExistence type="predicted"/>
<gene>
    <name evidence="2" type="ORF">VC83_01097</name>
</gene>
<evidence type="ECO:0000256" key="1">
    <source>
        <dbReference type="SAM" id="MobiDB-lite"/>
    </source>
</evidence>
<evidence type="ECO:0000313" key="2">
    <source>
        <dbReference type="EMBL" id="OAF62283.1"/>
    </source>
</evidence>
<dbReference type="OrthoDB" id="5086500at2759"/>
<dbReference type="AlphaFoldDB" id="A0A177ALW8"/>
<dbReference type="GeneID" id="36284189"/>